<dbReference type="EMBL" id="JBANRG010000110">
    <property type="protein sequence ID" value="KAK7435200.1"/>
    <property type="molecule type" value="Genomic_DNA"/>
</dbReference>
<name>A0ABR1IMT0_9AGAR</name>
<dbReference type="PANTHER" id="PTHR40462">
    <property type="entry name" value="CHROMOSOME 1, WHOLE GENOME SHOTGUN SEQUENCE"/>
    <property type="match status" value="1"/>
</dbReference>
<evidence type="ECO:0000313" key="3">
    <source>
        <dbReference type="Proteomes" id="UP001498398"/>
    </source>
</evidence>
<keyword evidence="3" id="KW-1185">Reference proteome</keyword>
<sequence length="99" mass="10671">MNFINEALGKDKDQSQAHQSSGEGGLMGKLNNAMGGGAAGEKKEDGLDKAVDFVQEHVFHQGPQNNESAAEQAKDEMISDQIRAQYKSFSGKDFPIADK</sequence>
<dbReference type="PANTHER" id="PTHR40462:SF1">
    <property type="entry name" value="EXPRESSED PROTEIN"/>
    <property type="match status" value="1"/>
</dbReference>
<reference evidence="2 3" key="1">
    <citation type="submission" date="2024-01" db="EMBL/GenBank/DDBJ databases">
        <title>A draft genome for the cacao thread blight pathogen Marasmiellus scandens.</title>
        <authorList>
            <person name="Baruah I.K."/>
            <person name="Leung J."/>
            <person name="Bukari Y."/>
            <person name="Amoako-Attah I."/>
            <person name="Meinhardt L.W."/>
            <person name="Bailey B.A."/>
            <person name="Cohen S.P."/>
        </authorList>
    </citation>
    <scope>NUCLEOTIDE SEQUENCE [LARGE SCALE GENOMIC DNA]</scope>
    <source>
        <strain evidence="2 3">GH-19</strain>
    </source>
</reference>
<evidence type="ECO:0008006" key="4">
    <source>
        <dbReference type="Google" id="ProtNLM"/>
    </source>
</evidence>
<evidence type="ECO:0000256" key="1">
    <source>
        <dbReference type="SAM" id="MobiDB-lite"/>
    </source>
</evidence>
<evidence type="ECO:0000313" key="2">
    <source>
        <dbReference type="EMBL" id="KAK7435200.1"/>
    </source>
</evidence>
<feature type="region of interest" description="Disordered" evidence="1">
    <location>
        <begin position="1"/>
        <end position="48"/>
    </location>
</feature>
<proteinExistence type="predicted"/>
<organism evidence="2 3">
    <name type="scientific">Marasmiellus scandens</name>
    <dbReference type="NCBI Taxonomy" id="2682957"/>
    <lineage>
        <taxon>Eukaryota</taxon>
        <taxon>Fungi</taxon>
        <taxon>Dikarya</taxon>
        <taxon>Basidiomycota</taxon>
        <taxon>Agaricomycotina</taxon>
        <taxon>Agaricomycetes</taxon>
        <taxon>Agaricomycetidae</taxon>
        <taxon>Agaricales</taxon>
        <taxon>Marasmiineae</taxon>
        <taxon>Omphalotaceae</taxon>
        <taxon>Marasmiellus</taxon>
    </lineage>
</organism>
<dbReference type="Proteomes" id="UP001498398">
    <property type="component" value="Unassembled WGS sequence"/>
</dbReference>
<gene>
    <name evidence="2" type="ORF">VKT23_019770</name>
</gene>
<protein>
    <recommendedName>
        <fullName evidence="4">DNA damage-responsive protein 48</fullName>
    </recommendedName>
</protein>
<accession>A0ABR1IMT0</accession>
<comment type="caution">
    <text evidence="2">The sequence shown here is derived from an EMBL/GenBank/DDBJ whole genome shotgun (WGS) entry which is preliminary data.</text>
</comment>